<reference evidence="2 3" key="1">
    <citation type="submission" date="2021-08" db="EMBL/GenBank/DDBJ databases">
        <title>Devosia salina sp. nov., isolated from the South China Sea sediment.</title>
        <authorList>
            <person name="Zhou Z."/>
        </authorList>
    </citation>
    <scope>NUCLEOTIDE SEQUENCE [LARGE SCALE GENOMIC DNA]</scope>
    <source>
        <strain evidence="2 3">SCS-3</strain>
    </source>
</reference>
<feature type="transmembrane region" description="Helical" evidence="1">
    <location>
        <begin position="70"/>
        <end position="92"/>
    </location>
</feature>
<dbReference type="RefSeq" id="WP_220304010.1">
    <property type="nucleotide sequence ID" value="NZ_CP080590.1"/>
</dbReference>
<dbReference type="Proteomes" id="UP000825799">
    <property type="component" value="Chromosome"/>
</dbReference>
<evidence type="ECO:0000313" key="3">
    <source>
        <dbReference type="Proteomes" id="UP000825799"/>
    </source>
</evidence>
<gene>
    <name evidence="2" type="ORF">K1X15_12785</name>
</gene>
<proteinExistence type="predicted"/>
<feature type="transmembrane region" description="Helical" evidence="1">
    <location>
        <begin position="37"/>
        <end position="58"/>
    </location>
</feature>
<protein>
    <submittedName>
        <fullName evidence="2">Uncharacterized protein</fullName>
    </submittedName>
</protein>
<name>A0ABX8WC09_9HYPH</name>
<sequence length="200" mass="22495">MSVEPGWQAVLPDRERLLWHGRPNGGVRLTDFLTARLPFGLVFSAFAVFWMAATSQMAQMGASSGGALDLFPLFGLPFICVGLYVAFGIPIWDAYERRHASYALTDEAAYIATELFGRRSFKRYPISDMNALELEDGPQGTVWFSREVQVYRRTSSYRTTNSIRGTYTTTSKIGFKCIDAPRTVYQMIVTSAKRSDHATY</sequence>
<accession>A0ABX8WC09</accession>
<evidence type="ECO:0000313" key="2">
    <source>
        <dbReference type="EMBL" id="QYO75511.1"/>
    </source>
</evidence>
<dbReference type="EMBL" id="CP080590">
    <property type="protein sequence ID" value="QYO75511.1"/>
    <property type="molecule type" value="Genomic_DNA"/>
</dbReference>
<organism evidence="2 3">
    <name type="scientific">Devosia salina</name>
    <dbReference type="NCBI Taxonomy" id="2860336"/>
    <lineage>
        <taxon>Bacteria</taxon>
        <taxon>Pseudomonadati</taxon>
        <taxon>Pseudomonadota</taxon>
        <taxon>Alphaproteobacteria</taxon>
        <taxon>Hyphomicrobiales</taxon>
        <taxon>Devosiaceae</taxon>
        <taxon>Devosia</taxon>
    </lineage>
</organism>
<keyword evidence="3" id="KW-1185">Reference proteome</keyword>
<evidence type="ECO:0000256" key="1">
    <source>
        <dbReference type="SAM" id="Phobius"/>
    </source>
</evidence>
<keyword evidence="1" id="KW-0812">Transmembrane</keyword>
<keyword evidence="1" id="KW-1133">Transmembrane helix</keyword>
<keyword evidence="1" id="KW-0472">Membrane</keyword>